<protein>
    <submittedName>
        <fullName evidence="1">Uncharacterized protein</fullName>
    </submittedName>
</protein>
<dbReference type="EMBL" id="FNHQ01000005">
    <property type="protein sequence ID" value="SDM36534.1"/>
    <property type="molecule type" value="Genomic_DNA"/>
</dbReference>
<name>A0A1G9SM33_9FIRM</name>
<sequence length="105" mass="12548">MKTSRPETGVKDTEKSRILHRLRKIRQEAAAGNRFPEPEVDPEVTMFARLFYPEISDTLIQRNWLEITNCMQHRQQQEREHSPYRTVMHLCQDGSIELRMRRISP</sequence>
<dbReference type="STRING" id="349095.SAMN05660299_00769"/>
<dbReference type="AlphaFoldDB" id="A0A1G9SM33"/>
<dbReference type="Proteomes" id="UP000199309">
    <property type="component" value="Unassembled WGS sequence"/>
</dbReference>
<evidence type="ECO:0000313" key="2">
    <source>
        <dbReference type="Proteomes" id="UP000199309"/>
    </source>
</evidence>
<reference evidence="1 2" key="1">
    <citation type="submission" date="2016-10" db="EMBL/GenBank/DDBJ databases">
        <authorList>
            <person name="de Groot N.N."/>
        </authorList>
    </citation>
    <scope>NUCLEOTIDE SEQUENCE [LARGE SCALE GENOMIC DNA]</scope>
    <source>
        <strain evidence="1 2">DSM 16981</strain>
    </source>
</reference>
<accession>A0A1G9SM33</accession>
<organism evidence="1 2">
    <name type="scientific">Megasphaera paucivorans</name>
    <dbReference type="NCBI Taxonomy" id="349095"/>
    <lineage>
        <taxon>Bacteria</taxon>
        <taxon>Bacillati</taxon>
        <taxon>Bacillota</taxon>
        <taxon>Negativicutes</taxon>
        <taxon>Veillonellales</taxon>
        <taxon>Veillonellaceae</taxon>
        <taxon>Megasphaera</taxon>
    </lineage>
</organism>
<proteinExistence type="predicted"/>
<gene>
    <name evidence="1" type="ORF">SAMN05660299_00769</name>
</gene>
<keyword evidence="2" id="KW-1185">Reference proteome</keyword>
<evidence type="ECO:0000313" key="1">
    <source>
        <dbReference type="EMBL" id="SDM36534.1"/>
    </source>
</evidence>